<feature type="transmembrane region" description="Helical" evidence="1">
    <location>
        <begin position="89"/>
        <end position="108"/>
    </location>
</feature>
<feature type="transmembrane region" description="Helical" evidence="1">
    <location>
        <begin position="157"/>
        <end position="177"/>
    </location>
</feature>
<feature type="transmembrane region" description="Helical" evidence="1">
    <location>
        <begin position="21"/>
        <end position="43"/>
    </location>
</feature>
<sequence>MFIGHYGPAVYDVLRSGKVKLWHAFLAVQAMDIVFCILALFGLEGAASLVDGNLVFDIPWSHSLISAVIIASVTASIFHVLTGRGSMKGYWIIWLLAFSHWPLDWLVHRPDLPLYPGGDWMMGLSLWNFAWPTYILEVVMLGTAIALWLAKTSGPRWTAFGAWVFVALLSMLQFFSITKTTLDLQAGTLDLAAMPSGVPFAVSGMLFYAIAAGWIGWLESKRRYS</sequence>
<organism evidence="2 3">
    <name type="scientific">Algimonas ampicilliniresistens</name>
    <dbReference type="NCBI Taxonomy" id="1298735"/>
    <lineage>
        <taxon>Bacteria</taxon>
        <taxon>Pseudomonadati</taxon>
        <taxon>Pseudomonadota</taxon>
        <taxon>Alphaproteobacteria</taxon>
        <taxon>Maricaulales</taxon>
        <taxon>Robiginitomaculaceae</taxon>
        <taxon>Algimonas</taxon>
    </lineage>
</organism>
<keyword evidence="3" id="KW-1185">Reference proteome</keyword>
<feature type="transmembrane region" description="Helical" evidence="1">
    <location>
        <begin position="63"/>
        <end position="82"/>
    </location>
</feature>
<name>A0ABQ5V5S8_9PROT</name>
<dbReference type="Proteomes" id="UP001161391">
    <property type="component" value="Unassembled WGS sequence"/>
</dbReference>
<gene>
    <name evidence="2" type="ORF">GCM10007853_07600</name>
</gene>
<reference evidence="2" key="1">
    <citation type="journal article" date="2014" name="Int. J. Syst. Evol. Microbiol.">
        <title>Complete genome of a new Firmicutes species belonging to the dominant human colonic microbiota ('Ruminococcus bicirculans') reveals two chromosomes and a selective capacity to utilize plant glucans.</title>
        <authorList>
            <consortium name="NISC Comparative Sequencing Program"/>
            <person name="Wegmann U."/>
            <person name="Louis P."/>
            <person name="Goesmann A."/>
            <person name="Henrissat B."/>
            <person name="Duncan S.H."/>
            <person name="Flint H.J."/>
        </authorList>
    </citation>
    <scope>NUCLEOTIDE SEQUENCE</scope>
    <source>
        <strain evidence="2">NBRC 108219</strain>
    </source>
</reference>
<proteinExistence type="predicted"/>
<comment type="caution">
    <text evidence="2">The sequence shown here is derived from an EMBL/GenBank/DDBJ whole genome shotgun (WGS) entry which is preliminary data.</text>
</comment>
<keyword evidence="1" id="KW-1133">Transmembrane helix</keyword>
<evidence type="ECO:0000313" key="3">
    <source>
        <dbReference type="Proteomes" id="UP001161391"/>
    </source>
</evidence>
<keyword evidence="1" id="KW-0472">Membrane</keyword>
<keyword evidence="1" id="KW-0812">Transmembrane</keyword>
<dbReference type="EMBL" id="BSNK01000001">
    <property type="protein sequence ID" value="GLQ22886.1"/>
    <property type="molecule type" value="Genomic_DNA"/>
</dbReference>
<feature type="transmembrane region" description="Helical" evidence="1">
    <location>
        <begin position="197"/>
        <end position="218"/>
    </location>
</feature>
<accession>A0ABQ5V5S8</accession>
<dbReference type="RefSeq" id="WP_284387726.1">
    <property type="nucleotide sequence ID" value="NZ_BSNK01000001.1"/>
</dbReference>
<evidence type="ECO:0000313" key="2">
    <source>
        <dbReference type="EMBL" id="GLQ22886.1"/>
    </source>
</evidence>
<feature type="transmembrane region" description="Helical" evidence="1">
    <location>
        <begin position="128"/>
        <end position="150"/>
    </location>
</feature>
<evidence type="ECO:0000256" key="1">
    <source>
        <dbReference type="SAM" id="Phobius"/>
    </source>
</evidence>
<reference evidence="2" key="2">
    <citation type="submission" date="2023-01" db="EMBL/GenBank/DDBJ databases">
        <title>Draft genome sequence of Algimonas ampicilliniresistens strain NBRC 108219.</title>
        <authorList>
            <person name="Sun Q."/>
            <person name="Mori K."/>
        </authorList>
    </citation>
    <scope>NUCLEOTIDE SEQUENCE</scope>
    <source>
        <strain evidence="2">NBRC 108219</strain>
    </source>
</reference>
<protein>
    <submittedName>
        <fullName evidence="2">Uncharacterized protein</fullName>
    </submittedName>
</protein>